<dbReference type="Gene3D" id="3.40.50.11340">
    <property type="match status" value="1"/>
</dbReference>
<proteinExistence type="predicted"/>
<organism evidence="1 2">
    <name type="scientific">Roseicitreum antarcticum</name>
    <dbReference type="NCBI Taxonomy" id="564137"/>
    <lineage>
        <taxon>Bacteria</taxon>
        <taxon>Pseudomonadati</taxon>
        <taxon>Pseudomonadota</taxon>
        <taxon>Alphaproteobacteria</taxon>
        <taxon>Rhodobacterales</taxon>
        <taxon>Paracoccaceae</taxon>
        <taxon>Roseicitreum</taxon>
    </lineage>
</organism>
<name>A0A1H3CRV5_9RHOB</name>
<dbReference type="PANTHER" id="PTHR40743">
    <property type="entry name" value="NUCLEOTIDE-DIPHOSPHO-SUGAR TRANSFERASE CONTAINING PROTEIN"/>
    <property type="match status" value="1"/>
</dbReference>
<protein>
    <submittedName>
        <fullName evidence="1">Uncharacterized protein</fullName>
    </submittedName>
</protein>
<keyword evidence="2" id="KW-1185">Reference proteome</keyword>
<dbReference type="EMBL" id="FNOM01000010">
    <property type="protein sequence ID" value="SDX56139.1"/>
    <property type="molecule type" value="Genomic_DNA"/>
</dbReference>
<dbReference type="STRING" id="564137.SAMN04488238_11013"/>
<gene>
    <name evidence="1" type="ORF">SAMN04488238_11013</name>
</gene>
<evidence type="ECO:0000313" key="2">
    <source>
        <dbReference type="Proteomes" id="UP000198539"/>
    </source>
</evidence>
<dbReference type="OrthoDB" id="7819757at2"/>
<accession>A0A1H3CRV5</accession>
<dbReference type="Proteomes" id="UP000198539">
    <property type="component" value="Unassembled WGS sequence"/>
</dbReference>
<reference evidence="1 2" key="1">
    <citation type="submission" date="2016-10" db="EMBL/GenBank/DDBJ databases">
        <authorList>
            <person name="de Groot N.N."/>
        </authorList>
    </citation>
    <scope>NUCLEOTIDE SEQUENCE [LARGE SCALE GENOMIC DNA]</scope>
    <source>
        <strain evidence="1 2">CGMCC 1.8894</strain>
    </source>
</reference>
<dbReference type="RefSeq" id="WP_092891481.1">
    <property type="nucleotide sequence ID" value="NZ_FNOM01000010.1"/>
</dbReference>
<dbReference type="PANTHER" id="PTHR40743:SF1">
    <property type="entry name" value="POSSIBLE GLYCOSYLTRANSFERASE"/>
    <property type="match status" value="1"/>
</dbReference>
<dbReference type="AlphaFoldDB" id="A0A1H3CRV5"/>
<sequence length="306" mass="34294">MPQTRAAPADAFPALAAPAHLPRQARLYIDVQHGLCNRLRAMASGAVIAQRLGRELVVVWRPDPHCEARLGDLLHYPGPVIEDDVADLLRAQSAQVYNYMEIEPGARFQEPILATGDVAGDVYIRSAYVLNSPHRDPALEERFLRRLVPSAPVRDLVSRVRRLCDVAVHIRMASGAGFEHLVHESPDNWPAHRHSEMVEWRKKSHADHFIARLDALRAVGGLRTIFLATDLAQTYARLAERYGADLVCLERDLYDRSTLQIQYALADLILLARCPRLLASSWSSFSDMAERLGPCNVLIERSGIDF</sequence>
<dbReference type="Gene3D" id="3.40.50.11350">
    <property type="match status" value="1"/>
</dbReference>
<evidence type="ECO:0000313" key="1">
    <source>
        <dbReference type="EMBL" id="SDX56139.1"/>
    </source>
</evidence>